<keyword evidence="1 3" id="KW-0489">Methyltransferase</keyword>
<evidence type="ECO:0000313" key="3">
    <source>
        <dbReference type="EMBL" id="MDZ5761040.1"/>
    </source>
</evidence>
<keyword evidence="2" id="KW-0808">Transferase</keyword>
<comment type="caution">
    <text evidence="3">The sequence shown here is derived from an EMBL/GenBank/DDBJ whole genome shotgun (WGS) entry which is preliminary data.</text>
</comment>
<dbReference type="PANTHER" id="PTHR43542:SF1">
    <property type="entry name" value="METHYLTRANSFERASE"/>
    <property type="match status" value="1"/>
</dbReference>
<protein>
    <submittedName>
        <fullName evidence="3">Ribosomal RNA small subunit methyltransferase D</fullName>
    </submittedName>
</protein>
<dbReference type="PANTHER" id="PTHR43542">
    <property type="entry name" value="METHYLTRANSFERASE"/>
    <property type="match status" value="1"/>
</dbReference>
<dbReference type="GO" id="GO:0031167">
    <property type="term" value="P:rRNA methylation"/>
    <property type="evidence" value="ECO:0007669"/>
    <property type="project" value="InterPro"/>
</dbReference>
<sequence>MSLTRIIGGRWKNKIIKTKYNTNKYNTNKQIFRPTTSKIRSAIFNVLEHDMKFPPIVSSKFLDICSGPGSCGLEAASRGAEMVCFIDKSRISIGLVQYNAEKLGMLKNKDYNVILGNITKISNFYCKYNIIFIDPPYDEFESIINISVENLIKNSVFSDNSVFICETNNSSVNINNNKLLQVRCDNYGKTYIHYFLWQNL</sequence>
<dbReference type="RefSeq" id="WP_322498471.1">
    <property type="nucleotide sequence ID" value="NZ_JARGYU010000001.1"/>
</dbReference>
<dbReference type="PROSITE" id="PS00092">
    <property type="entry name" value="N6_MTASE"/>
    <property type="match status" value="1"/>
</dbReference>
<keyword evidence="4" id="KW-1185">Reference proteome</keyword>
<dbReference type="CDD" id="cd02440">
    <property type="entry name" value="AdoMet_MTases"/>
    <property type="match status" value="1"/>
</dbReference>
<evidence type="ECO:0000256" key="1">
    <source>
        <dbReference type="ARBA" id="ARBA00022603"/>
    </source>
</evidence>
<proteinExistence type="predicted"/>
<evidence type="ECO:0000313" key="4">
    <source>
        <dbReference type="Proteomes" id="UP001289135"/>
    </source>
</evidence>
<dbReference type="EMBL" id="JARGYU010000001">
    <property type="protein sequence ID" value="MDZ5761040.1"/>
    <property type="molecule type" value="Genomic_DNA"/>
</dbReference>
<dbReference type="GO" id="GO:0008168">
    <property type="term" value="F:methyltransferase activity"/>
    <property type="evidence" value="ECO:0007669"/>
    <property type="project" value="UniProtKB-KW"/>
</dbReference>
<dbReference type="GO" id="GO:0003676">
    <property type="term" value="F:nucleic acid binding"/>
    <property type="evidence" value="ECO:0007669"/>
    <property type="project" value="InterPro"/>
</dbReference>
<dbReference type="InterPro" id="IPR029063">
    <property type="entry name" value="SAM-dependent_MTases_sf"/>
</dbReference>
<accession>A0AAE5AH14</accession>
<dbReference type="Pfam" id="PF03602">
    <property type="entry name" value="Cons_hypoth95"/>
    <property type="match status" value="1"/>
</dbReference>
<dbReference type="AlphaFoldDB" id="A0AAE5AH14"/>
<dbReference type="InterPro" id="IPR004398">
    <property type="entry name" value="RNA_MeTrfase_RsmD"/>
</dbReference>
<dbReference type="SUPFAM" id="SSF53335">
    <property type="entry name" value="S-adenosyl-L-methionine-dependent methyltransferases"/>
    <property type="match status" value="1"/>
</dbReference>
<dbReference type="InterPro" id="IPR002052">
    <property type="entry name" value="DNA_methylase_N6_adenine_CS"/>
</dbReference>
<dbReference type="PIRSF" id="PIRSF004553">
    <property type="entry name" value="CHP00095"/>
    <property type="match status" value="1"/>
</dbReference>
<gene>
    <name evidence="3" type="ORF">Lyticum_00200</name>
</gene>
<evidence type="ECO:0000256" key="2">
    <source>
        <dbReference type="ARBA" id="ARBA00022679"/>
    </source>
</evidence>
<reference evidence="3" key="1">
    <citation type="submission" date="2023-02" db="EMBL/GenBank/DDBJ databases">
        <title>Host association and intracellularity evolved multiple times independently in the Rickettsiales.</title>
        <authorList>
            <person name="Castelli M."/>
            <person name="Nardi T."/>
            <person name="Gammuto L."/>
            <person name="Bellinzona G."/>
            <person name="Sabaneyeva E."/>
            <person name="Potekhin A."/>
            <person name="Serra V."/>
            <person name="Petroni G."/>
            <person name="Sassera D."/>
        </authorList>
    </citation>
    <scope>NUCLEOTIDE SEQUENCE</scope>
    <source>
        <strain evidence="3">USBL-36I1</strain>
    </source>
</reference>
<organism evidence="3 4">
    <name type="scientific">Lyticum sinuosum</name>
    <dbReference type="NCBI Taxonomy" id="1332059"/>
    <lineage>
        <taxon>Bacteria</taxon>
        <taxon>Pseudomonadati</taxon>
        <taxon>Pseudomonadota</taxon>
        <taxon>Alphaproteobacteria</taxon>
        <taxon>Rickettsiales</taxon>
        <taxon>Lyticum</taxon>
    </lineage>
</organism>
<dbReference type="Gene3D" id="3.40.50.150">
    <property type="entry name" value="Vaccinia Virus protein VP39"/>
    <property type="match status" value="1"/>
</dbReference>
<dbReference type="Proteomes" id="UP001289135">
    <property type="component" value="Unassembled WGS sequence"/>
</dbReference>
<name>A0AAE5AH14_9RICK</name>